<dbReference type="EMBL" id="FTSV01000105">
    <property type="protein sequence ID" value="SIX95532.1"/>
    <property type="molecule type" value="Genomic_DNA"/>
</dbReference>
<gene>
    <name evidence="1" type="ORF">SAMEA2054241_03005</name>
</gene>
<sequence length="163" mass="18366">MYTAVVEFDTLTDTVRAAAENHDFFTVGRRIRFALFFISGVHVSGVGGELCRTGIHALINRVQVILVAQLADFRFAHARQFCQTRIGKAFAFQLAQEFSVQASDAHFRYFLFQTHQFFNLYQEPAVNIGQVEHAVHRQARTEGIGDVPDTLCASIFQFATDFG</sequence>
<proteinExistence type="predicted"/>
<protein>
    <submittedName>
        <fullName evidence="1">Uncharacterized protein</fullName>
    </submittedName>
</protein>
<organism evidence="1 2">
    <name type="scientific">Shigella sonnei</name>
    <dbReference type="NCBI Taxonomy" id="624"/>
    <lineage>
        <taxon>Bacteria</taxon>
        <taxon>Pseudomonadati</taxon>
        <taxon>Pseudomonadota</taxon>
        <taxon>Gammaproteobacteria</taxon>
        <taxon>Enterobacterales</taxon>
        <taxon>Enterobacteriaceae</taxon>
        <taxon>Shigella</taxon>
    </lineage>
</organism>
<dbReference type="Proteomes" id="UP000187708">
    <property type="component" value="Unassembled WGS sequence"/>
</dbReference>
<accession>A0A8B4CHK5</accession>
<comment type="caution">
    <text evidence="1">The sequence shown here is derived from an EMBL/GenBank/DDBJ whole genome shotgun (WGS) entry which is preliminary data.</text>
</comment>
<evidence type="ECO:0000313" key="1">
    <source>
        <dbReference type="EMBL" id="SIX95532.1"/>
    </source>
</evidence>
<dbReference type="AlphaFoldDB" id="A0A8B4CHK5"/>
<evidence type="ECO:0000313" key="2">
    <source>
        <dbReference type="Proteomes" id="UP000187708"/>
    </source>
</evidence>
<reference evidence="1 2" key="1">
    <citation type="submission" date="2017-01" db="EMBL/GenBank/DDBJ databases">
        <authorList>
            <consortium name="Pathogen Informatics"/>
        </authorList>
    </citation>
    <scope>NUCLEOTIDE SEQUENCE [LARGE SCALE GENOMIC DNA]</scope>
    <source>
        <strain evidence="1 2">2090STDY5461769</strain>
    </source>
</reference>
<name>A0A8B4CHK5_SHISO</name>